<name>A0A8X6RAK2_TRICX</name>
<organism evidence="1 2">
    <name type="scientific">Trichonephila clavipes</name>
    <name type="common">Golden silk orbweaver</name>
    <name type="synonym">Nephila clavipes</name>
    <dbReference type="NCBI Taxonomy" id="2585209"/>
    <lineage>
        <taxon>Eukaryota</taxon>
        <taxon>Metazoa</taxon>
        <taxon>Ecdysozoa</taxon>
        <taxon>Arthropoda</taxon>
        <taxon>Chelicerata</taxon>
        <taxon>Arachnida</taxon>
        <taxon>Araneae</taxon>
        <taxon>Araneomorphae</taxon>
        <taxon>Entelegynae</taxon>
        <taxon>Araneoidea</taxon>
        <taxon>Nephilidae</taxon>
        <taxon>Trichonephila</taxon>
    </lineage>
</organism>
<dbReference type="GO" id="GO:0003676">
    <property type="term" value="F:nucleic acid binding"/>
    <property type="evidence" value="ECO:0007669"/>
    <property type="project" value="InterPro"/>
</dbReference>
<dbReference type="EMBL" id="BMAU01021014">
    <property type="protein sequence ID" value="GFX86850.1"/>
    <property type="molecule type" value="Genomic_DNA"/>
</dbReference>
<comment type="caution">
    <text evidence="1">The sequence shown here is derived from an EMBL/GenBank/DDBJ whole genome shotgun (WGS) entry which is preliminary data.</text>
</comment>
<dbReference type="InterPro" id="IPR036397">
    <property type="entry name" value="RNaseH_sf"/>
</dbReference>
<dbReference type="Gene3D" id="3.30.420.10">
    <property type="entry name" value="Ribonuclease H-like superfamily/Ribonuclease H"/>
    <property type="match status" value="1"/>
</dbReference>
<sequence>MGLQQDNHPKHTARNVKMWCLFHCKQQLHTPQSPDINVIEHLWTTLETAVQKHQIRNKAHLKQVLQEEWDKISPDTTKKLVESVPRHLGDIIKAKGHMQPNIDTVFVCDMSHKFHWCILNFLRSSTEVQGTIFQGTGEALANLSTSTLISIPLCAGTQMNVGIELFGDSLAKLNLNFKLSYWIFY</sequence>
<reference evidence="1" key="1">
    <citation type="submission" date="2020-08" db="EMBL/GenBank/DDBJ databases">
        <title>Multicomponent nature underlies the extraordinary mechanical properties of spider dragline silk.</title>
        <authorList>
            <person name="Kono N."/>
            <person name="Nakamura H."/>
            <person name="Mori M."/>
            <person name="Yoshida Y."/>
            <person name="Ohtoshi R."/>
            <person name="Malay A.D."/>
            <person name="Moran D.A.P."/>
            <person name="Tomita M."/>
            <person name="Numata K."/>
            <person name="Arakawa K."/>
        </authorList>
    </citation>
    <scope>NUCLEOTIDE SEQUENCE</scope>
</reference>
<accession>A0A8X6RAK2</accession>
<proteinExistence type="predicted"/>
<dbReference type="AlphaFoldDB" id="A0A8X6RAK2"/>
<gene>
    <name evidence="1" type="primary">TCB1_438</name>
    <name evidence="1" type="ORF">TNCV_3751231</name>
</gene>
<evidence type="ECO:0000313" key="1">
    <source>
        <dbReference type="EMBL" id="GFX86850.1"/>
    </source>
</evidence>
<protein>
    <submittedName>
        <fullName evidence="1">Transposable element Tcb1 transposase</fullName>
    </submittedName>
</protein>
<keyword evidence="2" id="KW-1185">Reference proteome</keyword>
<evidence type="ECO:0000313" key="2">
    <source>
        <dbReference type="Proteomes" id="UP000887159"/>
    </source>
</evidence>
<dbReference type="Proteomes" id="UP000887159">
    <property type="component" value="Unassembled WGS sequence"/>
</dbReference>